<feature type="region of interest" description="Disordered" evidence="1">
    <location>
        <begin position="1"/>
        <end position="137"/>
    </location>
</feature>
<feature type="compositionally biased region" description="Low complexity" evidence="1">
    <location>
        <begin position="193"/>
        <end position="203"/>
    </location>
</feature>
<feature type="compositionally biased region" description="Basic residues" evidence="1">
    <location>
        <begin position="1"/>
        <end position="14"/>
    </location>
</feature>
<dbReference type="EMBL" id="CASHTH010002134">
    <property type="protein sequence ID" value="CAI8025243.1"/>
    <property type="molecule type" value="Genomic_DNA"/>
</dbReference>
<feature type="non-terminal residue" evidence="2">
    <location>
        <position position="218"/>
    </location>
</feature>
<sequence length="218" mass="24637">MNRYPLRRSKKKSCRATAPRWASLSAGNAASCAGTTRRRGRKYPPSSRSGRAGWPNEKPGWRPRPASVSWRRNWHREKKRDKQQGDQLPPRDLATPTRPQGQVTACPCIGQRHAHPARRPRQRKPRPLERRLRTTRDAVRPAAGWETLLLRPCGALGRSDRPRNGRQQLRQRNRLAAQPGRRSRAFQPHGRPHAQVASQAAHQAMDRNDAPAGAGASR</sequence>
<reference evidence="2" key="1">
    <citation type="submission" date="2023-03" db="EMBL/GenBank/DDBJ databases">
        <authorList>
            <person name="Steffen K."/>
            <person name="Cardenas P."/>
        </authorList>
    </citation>
    <scope>NUCLEOTIDE SEQUENCE</scope>
</reference>
<gene>
    <name evidence="2" type="ORF">GBAR_LOCUS14600</name>
</gene>
<dbReference type="Proteomes" id="UP001174909">
    <property type="component" value="Unassembled WGS sequence"/>
</dbReference>
<feature type="compositionally biased region" description="Basic residues" evidence="1">
    <location>
        <begin position="112"/>
        <end position="125"/>
    </location>
</feature>
<feature type="compositionally biased region" description="Low complexity" evidence="1">
    <location>
        <begin position="165"/>
        <end position="179"/>
    </location>
</feature>
<evidence type="ECO:0000256" key="1">
    <source>
        <dbReference type="SAM" id="MobiDB-lite"/>
    </source>
</evidence>
<organism evidence="2 3">
    <name type="scientific">Geodia barretti</name>
    <name type="common">Barrett's horny sponge</name>
    <dbReference type="NCBI Taxonomy" id="519541"/>
    <lineage>
        <taxon>Eukaryota</taxon>
        <taxon>Metazoa</taxon>
        <taxon>Porifera</taxon>
        <taxon>Demospongiae</taxon>
        <taxon>Heteroscleromorpha</taxon>
        <taxon>Tetractinellida</taxon>
        <taxon>Astrophorina</taxon>
        <taxon>Geodiidae</taxon>
        <taxon>Geodia</taxon>
    </lineage>
</organism>
<feature type="compositionally biased region" description="Basic residues" evidence="1">
    <location>
        <begin position="72"/>
        <end position="81"/>
    </location>
</feature>
<keyword evidence="3" id="KW-1185">Reference proteome</keyword>
<protein>
    <submittedName>
        <fullName evidence="2">Uncharacterized protein</fullName>
    </submittedName>
</protein>
<name>A0AA35S852_GEOBA</name>
<proteinExistence type="predicted"/>
<feature type="compositionally biased region" description="Basic and acidic residues" evidence="1">
    <location>
        <begin position="126"/>
        <end position="137"/>
    </location>
</feature>
<evidence type="ECO:0000313" key="2">
    <source>
        <dbReference type="EMBL" id="CAI8025243.1"/>
    </source>
</evidence>
<accession>A0AA35S852</accession>
<feature type="region of interest" description="Disordered" evidence="1">
    <location>
        <begin position="154"/>
        <end position="218"/>
    </location>
</feature>
<evidence type="ECO:0000313" key="3">
    <source>
        <dbReference type="Proteomes" id="UP001174909"/>
    </source>
</evidence>
<dbReference type="AlphaFoldDB" id="A0AA35S852"/>
<comment type="caution">
    <text evidence="2">The sequence shown here is derived from an EMBL/GenBank/DDBJ whole genome shotgun (WGS) entry which is preliminary data.</text>
</comment>